<protein>
    <submittedName>
        <fullName evidence="8">Dihydropyrimidinase</fullName>
        <ecNumber evidence="8">3.5.2.2</ecNumber>
    </submittedName>
</protein>
<dbReference type="RefSeq" id="WP_184114083.1">
    <property type="nucleotide sequence ID" value="NZ_BNAJ01000009.1"/>
</dbReference>
<feature type="domain" description="Amidohydrolase-related" evidence="6">
    <location>
        <begin position="50"/>
        <end position="435"/>
    </location>
</feature>
<dbReference type="InterPro" id="IPR011778">
    <property type="entry name" value="Hydantoinase/dihydroPyrase"/>
</dbReference>
<dbReference type="Gene3D" id="2.30.40.10">
    <property type="entry name" value="Urease, subunit C, domain 1"/>
    <property type="match status" value="1"/>
</dbReference>
<comment type="PTM">
    <text evidence="5">Carbamylation allows a single lysine to coordinate two divalent metal cations.</text>
</comment>
<comment type="similarity">
    <text evidence="2">Belongs to the metallo-dependent hydrolases superfamily. Hydantoinase/dihydropyrimidinase family.</text>
</comment>
<dbReference type="EMBL" id="JACHFK010000010">
    <property type="protein sequence ID" value="MBB5378011.1"/>
    <property type="molecule type" value="Genomic_DNA"/>
</dbReference>
<dbReference type="EMBL" id="BNAJ01000009">
    <property type="protein sequence ID" value="GHF53767.1"/>
    <property type="molecule type" value="Genomic_DNA"/>
</dbReference>
<dbReference type="InterPro" id="IPR050378">
    <property type="entry name" value="Metallo-dep_Hydrolases_sf"/>
</dbReference>
<evidence type="ECO:0000313" key="10">
    <source>
        <dbReference type="Proteomes" id="UP000619376"/>
    </source>
</evidence>
<keyword evidence="4 8" id="KW-0378">Hydrolase</keyword>
<dbReference type="GO" id="GO:0005829">
    <property type="term" value="C:cytosol"/>
    <property type="evidence" value="ECO:0007669"/>
    <property type="project" value="TreeGrafter"/>
</dbReference>
<accession>A0A7W8KGZ5</accession>
<reference evidence="7" key="4">
    <citation type="submission" date="2024-05" db="EMBL/GenBank/DDBJ databases">
        <authorList>
            <person name="Sun Q."/>
            <person name="Zhou Y."/>
        </authorList>
    </citation>
    <scope>NUCLEOTIDE SEQUENCE</scope>
    <source>
        <strain evidence="7">CGMCC 1.18437</strain>
    </source>
</reference>
<dbReference type="EC" id="3.5.2.2" evidence="8"/>
<reference evidence="7" key="1">
    <citation type="journal article" date="2014" name="Int. J. Syst. Evol. Microbiol.">
        <title>Complete genome of a new Firmicutes species belonging to the dominant human colonic microbiota ('Ruminococcus bicirculans') reveals two chromosomes and a selective capacity to utilize plant glucans.</title>
        <authorList>
            <consortium name="NISC Comparative Sequencing Program"/>
            <person name="Wegmann U."/>
            <person name="Louis P."/>
            <person name="Goesmann A."/>
            <person name="Henrissat B."/>
            <person name="Duncan S.H."/>
            <person name="Flint H.J."/>
        </authorList>
    </citation>
    <scope>NUCLEOTIDE SEQUENCE</scope>
    <source>
        <strain evidence="7">CGMCC 1.18437</strain>
    </source>
</reference>
<keyword evidence="3" id="KW-0479">Metal-binding</keyword>
<dbReference type="InterPro" id="IPR006680">
    <property type="entry name" value="Amidohydro-rel"/>
</dbReference>
<dbReference type="InterPro" id="IPR032466">
    <property type="entry name" value="Metal_Hydrolase"/>
</dbReference>
<dbReference type="InterPro" id="IPR011059">
    <property type="entry name" value="Metal-dep_hydrolase_composite"/>
</dbReference>
<feature type="modified residue" description="N6-carboxylysine" evidence="5">
    <location>
        <position position="149"/>
    </location>
</feature>
<dbReference type="SUPFAM" id="SSF51338">
    <property type="entry name" value="Composite domain of metallo-dependent hydrolases"/>
    <property type="match status" value="2"/>
</dbReference>
<evidence type="ECO:0000256" key="1">
    <source>
        <dbReference type="ARBA" id="ARBA00001947"/>
    </source>
</evidence>
<dbReference type="Proteomes" id="UP000539473">
    <property type="component" value="Unassembled WGS sequence"/>
</dbReference>
<dbReference type="GO" id="GO:0046872">
    <property type="term" value="F:metal ion binding"/>
    <property type="evidence" value="ECO:0007669"/>
    <property type="project" value="UniProtKB-KW"/>
</dbReference>
<dbReference type="PANTHER" id="PTHR11647">
    <property type="entry name" value="HYDRANTOINASE/DIHYDROPYRIMIDINASE FAMILY MEMBER"/>
    <property type="match status" value="1"/>
</dbReference>
<evidence type="ECO:0000313" key="8">
    <source>
        <dbReference type="EMBL" id="MBB5378011.1"/>
    </source>
</evidence>
<reference evidence="10" key="2">
    <citation type="journal article" date="2019" name="Int. J. Syst. Evol. Microbiol.">
        <title>The Global Catalogue of Microorganisms (GCM) 10K type strain sequencing project: providing services to taxonomists for standard genome sequencing and annotation.</title>
        <authorList>
            <consortium name="The Broad Institute Genomics Platform"/>
            <consortium name="The Broad Institute Genome Sequencing Center for Infectious Disease"/>
            <person name="Wu L."/>
            <person name="Ma J."/>
        </authorList>
    </citation>
    <scope>NUCLEOTIDE SEQUENCE [LARGE SCALE GENOMIC DNA]</scope>
    <source>
        <strain evidence="10">CGMCC 1.18437</strain>
    </source>
</reference>
<dbReference type="CDD" id="cd01314">
    <property type="entry name" value="D-HYD"/>
    <property type="match status" value="1"/>
</dbReference>
<evidence type="ECO:0000256" key="3">
    <source>
        <dbReference type="ARBA" id="ARBA00022723"/>
    </source>
</evidence>
<evidence type="ECO:0000313" key="7">
    <source>
        <dbReference type="EMBL" id="GHF53767.1"/>
    </source>
</evidence>
<dbReference type="FunFam" id="3.20.20.140:FF:000076">
    <property type="entry name" value="Dihydropyrimidinase like 2"/>
    <property type="match status" value="1"/>
</dbReference>
<dbReference type="PANTHER" id="PTHR11647:SF1">
    <property type="entry name" value="COLLAPSIN RESPONSE MEDIATOR PROTEIN"/>
    <property type="match status" value="1"/>
</dbReference>
<organism evidence="8 9">
    <name type="scientific">Deinococcus metalli</name>
    <dbReference type="NCBI Taxonomy" id="1141878"/>
    <lineage>
        <taxon>Bacteria</taxon>
        <taxon>Thermotogati</taxon>
        <taxon>Deinococcota</taxon>
        <taxon>Deinococci</taxon>
        <taxon>Deinococcales</taxon>
        <taxon>Deinococcaceae</taxon>
        <taxon>Deinococcus</taxon>
    </lineage>
</organism>
<comment type="cofactor">
    <cofactor evidence="1">
        <name>Zn(2+)</name>
        <dbReference type="ChEBI" id="CHEBI:29105"/>
    </cofactor>
</comment>
<evidence type="ECO:0000313" key="9">
    <source>
        <dbReference type="Proteomes" id="UP000539473"/>
    </source>
</evidence>
<dbReference type="Pfam" id="PF01979">
    <property type="entry name" value="Amidohydro_1"/>
    <property type="match status" value="1"/>
</dbReference>
<dbReference type="SUPFAM" id="SSF51556">
    <property type="entry name" value="Metallo-dependent hydrolases"/>
    <property type="match status" value="1"/>
</dbReference>
<dbReference type="Gene3D" id="3.20.20.140">
    <property type="entry name" value="Metal-dependent hydrolases"/>
    <property type="match status" value="1"/>
</dbReference>
<keyword evidence="10" id="KW-1185">Reference proteome</keyword>
<dbReference type="AlphaFoldDB" id="A0A7W8KGZ5"/>
<proteinExistence type="inferred from homology"/>
<reference evidence="8 9" key="3">
    <citation type="submission" date="2020-08" db="EMBL/GenBank/DDBJ databases">
        <title>Genomic Encyclopedia of Type Strains, Phase IV (KMG-IV): sequencing the most valuable type-strain genomes for metagenomic binning, comparative biology and taxonomic classification.</title>
        <authorList>
            <person name="Goeker M."/>
        </authorList>
    </citation>
    <scope>NUCLEOTIDE SEQUENCE [LARGE SCALE GENOMIC DNA]</scope>
    <source>
        <strain evidence="8 9">DSM 27521</strain>
    </source>
</reference>
<dbReference type="NCBIfam" id="TIGR02033">
    <property type="entry name" value="D-hydantoinase"/>
    <property type="match status" value="1"/>
</dbReference>
<evidence type="ECO:0000256" key="2">
    <source>
        <dbReference type="ARBA" id="ARBA00008829"/>
    </source>
</evidence>
<dbReference type="GO" id="GO:0004157">
    <property type="term" value="F:dihydropyrimidinase activity"/>
    <property type="evidence" value="ECO:0007669"/>
    <property type="project" value="UniProtKB-EC"/>
</dbReference>
<sequence length="458" mass="48595">MSTVIVGGTVVTAEGTYRADVRVDSGVISAVGLDLAGPADTVIDAAGRHVLPGGIDVHTHLSMPSFGTETCDDFYTGHLAAAMGGTTSHVDFCIQPHGASLAAALDLWHAKAAERALIDYGFHVAVTDPRPEVIDEIATLPDLGVTSIKVFMAYRGTLQVDDAALFSCLERARDAGVLTLVHAENGDAIEHLMAGAIRRGETAPKYHALTRPPQLESEATGRAAAMAEVLGAPLYVVHVSCRGALDRVRDAQSRGAPVTAETCTHYLFFTADDLDRSGFEGAKFVCSPPLREVADQDALWAALRDGTLSVVSTDHCPFRYDTQKVLGEGNFTKIPNGVPGIEERMMVLHHAGVNGGRITLQQFVSLTATAPARRFGLGGVKGSVAVGSDADLVLWDLAREHTITAATNHGAMDYSLYEGMRVRGMPVMTLRRGEVIVDNGRLVAAPGSGQFMRRRTGG</sequence>
<comment type="caution">
    <text evidence="8">The sequence shown here is derived from an EMBL/GenBank/DDBJ whole genome shotgun (WGS) entry which is preliminary data.</text>
</comment>
<evidence type="ECO:0000256" key="5">
    <source>
        <dbReference type="PIRSR" id="PIRSR611778-50"/>
    </source>
</evidence>
<name>A0A7W8KGZ5_9DEIO</name>
<dbReference type="Proteomes" id="UP000619376">
    <property type="component" value="Unassembled WGS sequence"/>
</dbReference>
<gene>
    <name evidence="7" type="ORF">GCM10017781_32520</name>
    <name evidence="8" type="ORF">HNQ07_003512</name>
</gene>
<evidence type="ECO:0000256" key="4">
    <source>
        <dbReference type="ARBA" id="ARBA00022801"/>
    </source>
</evidence>
<evidence type="ECO:0000259" key="6">
    <source>
        <dbReference type="Pfam" id="PF01979"/>
    </source>
</evidence>